<evidence type="ECO:0000313" key="2">
    <source>
        <dbReference type="Proteomes" id="UP000002037"/>
    </source>
</evidence>
<dbReference type="GeneID" id="8297717"/>
<reference evidence="1 2" key="1">
    <citation type="journal article" date="2009" name="Nature">
        <title>Evolution of pathogenicity and sexual reproduction in eight Candida genomes.</title>
        <authorList>
            <person name="Butler G."/>
            <person name="Rasmussen M.D."/>
            <person name="Lin M.F."/>
            <person name="Santos M.A."/>
            <person name="Sakthikumar S."/>
            <person name="Munro C.A."/>
            <person name="Rheinbay E."/>
            <person name="Grabherr M."/>
            <person name="Forche A."/>
            <person name="Reedy J.L."/>
            <person name="Agrafioti I."/>
            <person name="Arnaud M.B."/>
            <person name="Bates S."/>
            <person name="Brown A.J."/>
            <person name="Brunke S."/>
            <person name="Costanzo M.C."/>
            <person name="Fitzpatrick D.A."/>
            <person name="de Groot P.W."/>
            <person name="Harris D."/>
            <person name="Hoyer L.L."/>
            <person name="Hube B."/>
            <person name="Klis F.M."/>
            <person name="Kodira C."/>
            <person name="Lennard N."/>
            <person name="Logue M.E."/>
            <person name="Martin R."/>
            <person name="Neiman A.M."/>
            <person name="Nikolaou E."/>
            <person name="Quail M.A."/>
            <person name="Quinn J."/>
            <person name="Santos M.C."/>
            <person name="Schmitzberger F.F."/>
            <person name="Sherlock G."/>
            <person name="Shah P."/>
            <person name="Silverstein K.A."/>
            <person name="Skrzypek M.S."/>
            <person name="Soll D."/>
            <person name="Staggs R."/>
            <person name="Stansfield I."/>
            <person name="Stumpf M.P."/>
            <person name="Sudbery P.E."/>
            <person name="Srikantha T."/>
            <person name="Zeng Q."/>
            <person name="Berman J."/>
            <person name="Berriman M."/>
            <person name="Heitman J."/>
            <person name="Gow N.A."/>
            <person name="Lorenz M.C."/>
            <person name="Birren B.W."/>
            <person name="Kellis M."/>
            <person name="Cuomo C.A."/>
        </authorList>
    </citation>
    <scope>NUCLEOTIDE SEQUENCE [LARGE SCALE GENOMIC DNA]</scope>
    <source>
        <strain evidence="2">ATCC MYA-3404 / T1</strain>
    </source>
</reference>
<dbReference type="AlphaFoldDB" id="C5MAK6"/>
<evidence type="ECO:0000313" key="1">
    <source>
        <dbReference type="EMBL" id="EER32673.1"/>
    </source>
</evidence>
<dbReference type="Proteomes" id="UP000002037">
    <property type="component" value="Unassembled WGS sequence"/>
</dbReference>
<sequence length="265" mass="30924">MFLHNTTNRLRLSCSRQQLSLSVLRHKSIIPLSSNDLYNTRLEISAKRKPNHILRQDAFSILPFLGSRVKRDAVSKLNPWVSTSSEDSIFKLKAQPILTYIDDLELNFNELLCVAHGLTDMELKINDNNYQTRILRKLGYGKFKVCLLRNTIFLNDRYLTASQVEIEEDLSTFENTEIVYEFLKWNQLHQFSLINRELLINEKLSSEEFKSKRIDLWKKTSLGSFYTMLGILSIKYNEKSVNEFITNKVITGKRGIIDIVKLKQL</sequence>
<keyword evidence="2" id="KW-1185">Reference proteome</keyword>
<gene>
    <name evidence="1" type="ORF">CTRG_03098</name>
</gene>
<dbReference type="OrthoDB" id="4014468at2759"/>
<dbReference type="RefSeq" id="XP_002548801.1">
    <property type="nucleotide sequence ID" value="XM_002548755.1"/>
</dbReference>
<dbReference type="VEuPathDB" id="FungiDB:CTRG_03098"/>
<accession>C5MAK6</accession>
<organism evidence="1 2">
    <name type="scientific">Candida tropicalis (strain ATCC MYA-3404 / T1)</name>
    <name type="common">Yeast</name>
    <dbReference type="NCBI Taxonomy" id="294747"/>
    <lineage>
        <taxon>Eukaryota</taxon>
        <taxon>Fungi</taxon>
        <taxon>Dikarya</taxon>
        <taxon>Ascomycota</taxon>
        <taxon>Saccharomycotina</taxon>
        <taxon>Pichiomycetes</taxon>
        <taxon>Debaryomycetaceae</taxon>
        <taxon>Candida/Lodderomyces clade</taxon>
        <taxon>Candida</taxon>
    </lineage>
</organism>
<dbReference type="KEGG" id="ctp:CTRG_03098"/>
<proteinExistence type="predicted"/>
<dbReference type="HOGENOM" id="CLU_1045850_0_0_1"/>
<dbReference type="EMBL" id="GG692398">
    <property type="protein sequence ID" value="EER32673.1"/>
    <property type="molecule type" value="Genomic_DNA"/>
</dbReference>
<dbReference type="eggNOG" id="ENOG502RQEQ">
    <property type="taxonomic scope" value="Eukaryota"/>
</dbReference>
<name>C5MAK6_CANTT</name>
<protein>
    <submittedName>
        <fullName evidence="1">Uncharacterized protein</fullName>
    </submittedName>
</protein>